<evidence type="ECO:0000313" key="1">
    <source>
        <dbReference type="EMBL" id="KAH7945685.1"/>
    </source>
</evidence>
<dbReference type="Proteomes" id="UP000821865">
    <property type="component" value="Chromosome 6"/>
</dbReference>
<keyword evidence="2" id="KW-1185">Reference proteome</keyword>
<sequence length="711" mass="81503">MAIIGAQSPQTNMCACIANFPKRVHYILRFLAGIHNLLNLEVYLAAYPLHDGPFGKGRYNKALETYSERRVLYAEWGRARCWYKEQPLFLIRRYFGEKVGLYFAWVGFYTTMLILPAFVGIFTSLYGLAYMLTNKPTEEACDPNTFGNFTLCPSCMKLCPYDMLKNKCTITRIVSIFDNSGTVGFSVFMSLWATIFIEFWKRQQVVLAWEWNLSNVDTLTEVVNPEYEAKARVYKLNPVTLRYEPHVPFWERIGRVAAANVILLFMLILVLCTVMGVIGYRIFMVTFLSSKVTRLTATIGTTVSASTINLAVILCMNRVYGWVATRLTDLERPRTQRDYEYSFAFKMFLFTFLNNYSSLIYIAFFKGRTLSNFGMYTFVICIRDKDIRSVSCSHRYPTCRAIPQCEGGCLYEVFVQLATVMLGQQAIRTGNSVVLPIVRAWWRQRRRRLGKEIVEQKAKLARWEEDYNLDECPKLAPFDEYLQMTIQFGFVTLFVAAFPLAPLFALINNVCEIRLDAYRYSKRLRRPVAERAPNIGAWQAILRLLARCAVICNAFLIAFTSEFIPRLVYQVRHSKGLSLSGYVNFTLATFDTSDYDEAHRPENGTLDGSIVRECRYAGFREPPGTENEYRLSGTFWVITTAQLCFVIIFEHVVFFITGVVAGMIPAMPKSVAQRMKREQIVVQDLIAKLQDTDMAAATAAANRARFMSISQ</sequence>
<gene>
    <name evidence="1" type="ORF">HPB49_014109</name>
</gene>
<proteinExistence type="predicted"/>
<protein>
    <submittedName>
        <fullName evidence="1">Uncharacterized protein</fullName>
    </submittedName>
</protein>
<evidence type="ECO:0000313" key="2">
    <source>
        <dbReference type="Proteomes" id="UP000821865"/>
    </source>
</evidence>
<accession>A0ACB8CLG6</accession>
<reference evidence="1" key="1">
    <citation type="submission" date="2020-05" db="EMBL/GenBank/DDBJ databases">
        <title>Large-scale comparative analyses of tick genomes elucidate their genetic diversity and vector capacities.</title>
        <authorList>
            <person name="Jia N."/>
            <person name="Wang J."/>
            <person name="Shi W."/>
            <person name="Du L."/>
            <person name="Sun Y."/>
            <person name="Zhan W."/>
            <person name="Jiang J."/>
            <person name="Wang Q."/>
            <person name="Zhang B."/>
            <person name="Ji P."/>
            <person name="Sakyi L.B."/>
            <person name="Cui X."/>
            <person name="Yuan T."/>
            <person name="Jiang B."/>
            <person name="Yang W."/>
            <person name="Lam T.T.-Y."/>
            <person name="Chang Q."/>
            <person name="Ding S."/>
            <person name="Wang X."/>
            <person name="Zhu J."/>
            <person name="Ruan X."/>
            <person name="Zhao L."/>
            <person name="Wei J."/>
            <person name="Que T."/>
            <person name="Du C."/>
            <person name="Cheng J."/>
            <person name="Dai P."/>
            <person name="Han X."/>
            <person name="Huang E."/>
            <person name="Gao Y."/>
            <person name="Liu J."/>
            <person name="Shao H."/>
            <person name="Ye R."/>
            <person name="Li L."/>
            <person name="Wei W."/>
            <person name="Wang X."/>
            <person name="Wang C."/>
            <person name="Yang T."/>
            <person name="Huo Q."/>
            <person name="Li W."/>
            <person name="Guo W."/>
            <person name="Chen H."/>
            <person name="Zhou L."/>
            <person name="Ni X."/>
            <person name="Tian J."/>
            <person name="Zhou Y."/>
            <person name="Sheng Y."/>
            <person name="Liu T."/>
            <person name="Pan Y."/>
            <person name="Xia L."/>
            <person name="Li J."/>
            <person name="Zhao F."/>
            <person name="Cao W."/>
        </authorList>
    </citation>
    <scope>NUCLEOTIDE SEQUENCE</scope>
    <source>
        <strain evidence="1">Dsil-2018</strain>
    </source>
</reference>
<organism evidence="1 2">
    <name type="scientific">Dermacentor silvarum</name>
    <name type="common">Tick</name>
    <dbReference type="NCBI Taxonomy" id="543639"/>
    <lineage>
        <taxon>Eukaryota</taxon>
        <taxon>Metazoa</taxon>
        <taxon>Ecdysozoa</taxon>
        <taxon>Arthropoda</taxon>
        <taxon>Chelicerata</taxon>
        <taxon>Arachnida</taxon>
        <taxon>Acari</taxon>
        <taxon>Parasitiformes</taxon>
        <taxon>Ixodida</taxon>
        <taxon>Ixodoidea</taxon>
        <taxon>Ixodidae</taxon>
        <taxon>Rhipicephalinae</taxon>
        <taxon>Dermacentor</taxon>
    </lineage>
</organism>
<dbReference type="EMBL" id="CM023475">
    <property type="protein sequence ID" value="KAH7945685.1"/>
    <property type="molecule type" value="Genomic_DNA"/>
</dbReference>
<comment type="caution">
    <text evidence="1">The sequence shown here is derived from an EMBL/GenBank/DDBJ whole genome shotgun (WGS) entry which is preliminary data.</text>
</comment>
<name>A0ACB8CLG6_DERSI</name>